<proteinExistence type="predicted"/>
<reference evidence="1" key="1">
    <citation type="journal article" date="2020" name="Stud. Mycol.">
        <title>101 Dothideomycetes genomes: a test case for predicting lifestyles and emergence of pathogens.</title>
        <authorList>
            <person name="Haridas S."/>
            <person name="Albert R."/>
            <person name="Binder M."/>
            <person name="Bloem J."/>
            <person name="Labutti K."/>
            <person name="Salamov A."/>
            <person name="Andreopoulos B."/>
            <person name="Baker S."/>
            <person name="Barry K."/>
            <person name="Bills G."/>
            <person name="Bluhm B."/>
            <person name="Cannon C."/>
            <person name="Castanera R."/>
            <person name="Culley D."/>
            <person name="Daum C."/>
            <person name="Ezra D."/>
            <person name="Gonzalez J."/>
            <person name="Henrissat B."/>
            <person name="Kuo A."/>
            <person name="Liang C."/>
            <person name="Lipzen A."/>
            <person name="Lutzoni F."/>
            <person name="Magnuson J."/>
            <person name="Mondo S."/>
            <person name="Nolan M."/>
            <person name="Ohm R."/>
            <person name="Pangilinan J."/>
            <person name="Park H.-J."/>
            <person name="Ramirez L."/>
            <person name="Alfaro M."/>
            <person name="Sun H."/>
            <person name="Tritt A."/>
            <person name="Yoshinaga Y."/>
            <person name="Zwiers L.-H."/>
            <person name="Turgeon B."/>
            <person name="Goodwin S."/>
            <person name="Spatafora J."/>
            <person name="Crous P."/>
            <person name="Grigoriev I."/>
        </authorList>
    </citation>
    <scope>NUCLEOTIDE SEQUENCE</scope>
    <source>
        <strain evidence="1">CBS 122368</strain>
    </source>
</reference>
<dbReference type="EMBL" id="ML987195">
    <property type="protein sequence ID" value="KAF2249586.1"/>
    <property type="molecule type" value="Genomic_DNA"/>
</dbReference>
<evidence type="ECO:0000313" key="1">
    <source>
        <dbReference type="EMBL" id="KAF2249586.1"/>
    </source>
</evidence>
<evidence type="ECO:0000313" key="2">
    <source>
        <dbReference type="Proteomes" id="UP000800094"/>
    </source>
</evidence>
<dbReference type="AlphaFoldDB" id="A0A6A6IGP9"/>
<accession>A0A6A6IGP9</accession>
<dbReference type="Proteomes" id="UP000800094">
    <property type="component" value="Unassembled WGS sequence"/>
</dbReference>
<keyword evidence="2" id="KW-1185">Reference proteome</keyword>
<dbReference type="RefSeq" id="XP_033684590.1">
    <property type="nucleotide sequence ID" value="XM_033833378.1"/>
</dbReference>
<name>A0A6A6IGP9_9PLEO</name>
<dbReference type="GeneID" id="54586708"/>
<dbReference type="OrthoDB" id="3763466at2759"/>
<gene>
    <name evidence="1" type="ORF">BU26DRAFT_565221</name>
</gene>
<organism evidence="1 2">
    <name type="scientific">Trematosphaeria pertusa</name>
    <dbReference type="NCBI Taxonomy" id="390896"/>
    <lineage>
        <taxon>Eukaryota</taxon>
        <taxon>Fungi</taxon>
        <taxon>Dikarya</taxon>
        <taxon>Ascomycota</taxon>
        <taxon>Pezizomycotina</taxon>
        <taxon>Dothideomycetes</taxon>
        <taxon>Pleosporomycetidae</taxon>
        <taxon>Pleosporales</taxon>
        <taxon>Massarineae</taxon>
        <taxon>Trematosphaeriaceae</taxon>
        <taxon>Trematosphaeria</taxon>
    </lineage>
</organism>
<sequence>MKRFLSKHFGSKRTPSKPVNTYERISEYDLLAFTTAMYKTFPREVRDAIYAYLFDAVTTRAVSLCAQPSVDQYPIHTATLHPSSWPRFIKPGTTHRAVVLEIIQAFYDAYRAFEVTHPVEIRNLLNQDFFRMGVIPANGMLSAFKVSGCIEPGYCDSVVAERLEEHFAPLLACARKRDFELTIELRSRALPWYLYRENIPWLAEILATTMQALRPVVKAVRAESREAKVFVKLLFGGSTIVVRPEHLRYTKEEWTRRMKVVLECPAIVEEMWGDRGQDDD</sequence>
<protein>
    <submittedName>
        <fullName evidence="1">Uncharacterized protein</fullName>
    </submittedName>
</protein>